<evidence type="ECO:0000313" key="1">
    <source>
        <dbReference type="EMBL" id="DAG01677.1"/>
    </source>
</evidence>
<dbReference type="EMBL" id="BK016196">
    <property type="protein sequence ID" value="DAG01677.1"/>
    <property type="molecule type" value="Genomic_DNA"/>
</dbReference>
<accession>A0A8S5V4P7</accession>
<protein>
    <submittedName>
        <fullName evidence="1">Uncharacterized protein</fullName>
    </submittedName>
</protein>
<sequence>MNDEHCILYADTNGKVLYTVTCIIDNKVSRLISLCTDWSEIVNSVNDIRAGMISFYGTENISFFLFNGNRIIARLV</sequence>
<organism evidence="1">
    <name type="scientific">Siphoviridae sp. ct87j35</name>
    <dbReference type="NCBI Taxonomy" id="2825356"/>
    <lineage>
        <taxon>Viruses</taxon>
        <taxon>Duplodnaviria</taxon>
        <taxon>Heunggongvirae</taxon>
        <taxon>Uroviricota</taxon>
        <taxon>Caudoviricetes</taxon>
    </lineage>
</organism>
<proteinExistence type="predicted"/>
<reference evidence="1" key="1">
    <citation type="journal article" date="2021" name="Proc. Natl. Acad. Sci. U.S.A.">
        <title>A Catalog of Tens of Thousands of Viruses from Human Metagenomes Reveals Hidden Associations with Chronic Diseases.</title>
        <authorList>
            <person name="Tisza M.J."/>
            <person name="Buck C.B."/>
        </authorList>
    </citation>
    <scope>NUCLEOTIDE SEQUENCE</scope>
    <source>
        <strain evidence="1">Ct87j35</strain>
    </source>
</reference>
<name>A0A8S5V4P7_9CAUD</name>